<evidence type="ECO:0000259" key="10">
    <source>
        <dbReference type="Pfam" id="PF02501"/>
    </source>
</evidence>
<dbReference type="EMBL" id="JAKJPO010000008">
    <property type="protein sequence ID" value="MCF7222620.1"/>
    <property type="molecule type" value="Genomic_DNA"/>
</dbReference>
<dbReference type="Pfam" id="PF02501">
    <property type="entry name" value="T2SSI"/>
    <property type="match status" value="1"/>
</dbReference>
<reference evidence="11 12" key="3">
    <citation type="submission" date="2022-01" db="EMBL/GenBank/DDBJ databases">
        <authorList>
            <person name="Zhou L.Y."/>
        </authorList>
    </citation>
    <scope>NUCLEOTIDE SEQUENCE [LARGE SCALE GENOMIC DNA]</scope>
    <source>
        <strain evidence="11 12">TLK-CK17</strain>
    </source>
</reference>
<feature type="transmembrane region" description="Helical" evidence="9">
    <location>
        <begin position="21"/>
        <end position="42"/>
    </location>
</feature>
<evidence type="ECO:0000313" key="12">
    <source>
        <dbReference type="Proteomes" id="UP001430796"/>
    </source>
</evidence>
<dbReference type="NCBIfam" id="TIGR01707">
    <property type="entry name" value="gspI"/>
    <property type="match status" value="1"/>
</dbReference>
<comment type="function">
    <text evidence="9">Component of the type II secretion system required for the energy-dependent secretion of extracellular factors such as proteases and toxins from the periplasm.</text>
</comment>
<keyword evidence="12" id="KW-1185">Reference proteome</keyword>
<dbReference type="SUPFAM" id="SSF54523">
    <property type="entry name" value="Pili subunits"/>
    <property type="match status" value="1"/>
</dbReference>
<evidence type="ECO:0000256" key="5">
    <source>
        <dbReference type="ARBA" id="ARBA00022519"/>
    </source>
</evidence>
<comment type="subcellular location">
    <subcellularLocation>
        <location evidence="1 9">Cell inner membrane</location>
        <topology evidence="1 9">Single-pass membrane protein</topology>
    </subcellularLocation>
</comment>
<comment type="similarity">
    <text evidence="2 9">Belongs to the GSP I family.</text>
</comment>
<dbReference type="Pfam" id="PF07963">
    <property type="entry name" value="N_methyl"/>
    <property type="match status" value="1"/>
</dbReference>
<gene>
    <name evidence="11" type="primary">gspI</name>
    <name evidence="11" type="ORF">L3V18_12630</name>
</gene>
<keyword evidence="6 9" id="KW-0812">Transmembrane</keyword>
<accession>A0ABS9HWS3</accession>
<organism evidence="11 12">
    <name type="scientific">Marilutibacter chinensis</name>
    <dbReference type="NCBI Taxonomy" id="2912247"/>
    <lineage>
        <taxon>Bacteria</taxon>
        <taxon>Pseudomonadati</taxon>
        <taxon>Pseudomonadota</taxon>
        <taxon>Gammaproteobacteria</taxon>
        <taxon>Lysobacterales</taxon>
        <taxon>Lysobacteraceae</taxon>
        <taxon>Marilutibacter</taxon>
    </lineage>
</organism>
<keyword evidence="8 9" id="KW-0472">Membrane</keyword>
<dbReference type="NCBIfam" id="TIGR02532">
    <property type="entry name" value="IV_pilin_GFxxxE"/>
    <property type="match status" value="1"/>
</dbReference>
<evidence type="ECO:0000313" key="11">
    <source>
        <dbReference type="EMBL" id="MCF7222620.1"/>
    </source>
</evidence>
<dbReference type="PROSITE" id="PS00409">
    <property type="entry name" value="PROKAR_NTER_METHYL"/>
    <property type="match status" value="1"/>
</dbReference>
<keyword evidence="5 9" id="KW-0997">Cell inner membrane</keyword>
<evidence type="ECO:0000256" key="3">
    <source>
        <dbReference type="ARBA" id="ARBA00022475"/>
    </source>
</evidence>
<evidence type="ECO:0000256" key="6">
    <source>
        <dbReference type="ARBA" id="ARBA00022692"/>
    </source>
</evidence>
<dbReference type="InterPro" id="IPR045584">
    <property type="entry name" value="Pilin-like"/>
</dbReference>
<evidence type="ECO:0000256" key="4">
    <source>
        <dbReference type="ARBA" id="ARBA00022481"/>
    </source>
</evidence>
<evidence type="ECO:0000256" key="9">
    <source>
        <dbReference type="RuleBase" id="RU368030"/>
    </source>
</evidence>
<protein>
    <recommendedName>
        <fullName evidence="9">Type II secretion system protein I</fullName>
        <shortName evidence="9">T2SS minor pseudopilin I</shortName>
    </recommendedName>
</protein>
<dbReference type="Proteomes" id="UP001430796">
    <property type="component" value="Unassembled WGS sequence"/>
</dbReference>
<dbReference type="PANTHER" id="PTHR38779">
    <property type="entry name" value="TYPE II SECRETION SYSTEM PROTEIN I-RELATED"/>
    <property type="match status" value="1"/>
</dbReference>
<comment type="caution">
    <text evidence="11">The sequence shown here is derived from an EMBL/GenBank/DDBJ whole genome shotgun (WGS) entry which is preliminary data.</text>
</comment>
<dbReference type="InterPro" id="IPR003413">
    <property type="entry name" value="T2SS_GspI_C"/>
</dbReference>
<dbReference type="InterPro" id="IPR012902">
    <property type="entry name" value="N_methyl_site"/>
</dbReference>
<reference evidence="11 12" key="1">
    <citation type="submission" date="2022-01" db="EMBL/GenBank/DDBJ databases">
        <title>Lysobacter chinensis sp. nov., a bacterium isolated from cow dung compost.</title>
        <authorList>
            <person name="Liu Y."/>
        </authorList>
    </citation>
    <scope>NUCLEOTIDE SEQUENCE [LARGE SCALE GENOMIC DNA]</scope>
    <source>
        <strain evidence="11 12">TLK-CK17</strain>
    </source>
</reference>
<dbReference type="InterPro" id="IPR010052">
    <property type="entry name" value="T2SS_protein-GspI"/>
</dbReference>
<feature type="domain" description="Type II secretion system protein GspI C-terminal" evidence="10">
    <location>
        <begin position="56"/>
        <end position="132"/>
    </location>
</feature>
<evidence type="ECO:0000256" key="2">
    <source>
        <dbReference type="ARBA" id="ARBA00008358"/>
    </source>
</evidence>
<keyword evidence="4 9" id="KW-0488">Methylation</keyword>
<dbReference type="PANTHER" id="PTHR38779:SF2">
    <property type="entry name" value="TYPE II SECRETION SYSTEM PROTEIN I-RELATED"/>
    <property type="match status" value="1"/>
</dbReference>
<evidence type="ECO:0000256" key="1">
    <source>
        <dbReference type="ARBA" id="ARBA00004377"/>
    </source>
</evidence>
<sequence length="138" mass="14734">MRNPRTVARRGAHHSGVRSAGFSLIEVLVALAIFGLAVLGLLNLAGESTRSAVVIEERVLAGVVAENRAIEARVANADELAAMGVADEGRESAGDRDWRWRRTLAPADDTGLVRVDVVVMPADEDRIAAELSLLREAP</sequence>
<evidence type="ECO:0000256" key="7">
    <source>
        <dbReference type="ARBA" id="ARBA00022989"/>
    </source>
</evidence>
<comment type="subunit">
    <text evidence="9">Type II secretion is composed of four main components: the outer membrane complex, the inner membrane complex, the cytoplasmic secretion ATPase and the periplasm-spanning pseudopilus.</text>
</comment>
<proteinExistence type="inferred from homology"/>
<keyword evidence="7 9" id="KW-1133">Transmembrane helix</keyword>
<reference evidence="12" key="2">
    <citation type="submission" date="2022-01" db="EMBL/GenBank/DDBJ databases">
        <title>Lysobacter chinensis sp. nov., a bacterium isolated from cow dung compost.</title>
        <authorList>
            <person name="Zhou L.Y."/>
        </authorList>
    </citation>
    <scope>NUCLEOTIDE SEQUENCE [LARGE SCALE GENOMIC DNA]</scope>
    <source>
        <strain evidence="12">TLK-CK17</strain>
    </source>
</reference>
<dbReference type="Gene3D" id="3.30.1300.30">
    <property type="entry name" value="GSPII I/J protein-like"/>
    <property type="match status" value="1"/>
</dbReference>
<evidence type="ECO:0000256" key="8">
    <source>
        <dbReference type="ARBA" id="ARBA00023136"/>
    </source>
</evidence>
<name>A0ABS9HWS3_9GAMM</name>
<keyword evidence="3" id="KW-1003">Cell membrane</keyword>
<comment type="PTM">
    <text evidence="9">Cleaved by prepilin peptidase.</text>
</comment>